<dbReference type="InterPro" id="IPR003661">
    <property type="entry name" value="HisK_dim/P_dom"/>
</dbReference>
<dbReference type="GO" id="GO:0005524">
    <property type="term" value="F:ATP binding"/>
    <property type="evidence" value="ECO:0007669"/>
    <property type="project" value="UniProtKB-KW"/>
</dbReference>
<dbReference type="PROSITE" id="PS50109">
    <property type="entry name" value="HIS_KIN"/>
    <property type="match status" value="1"/>
</dbReference>
<dbReference type="InterPro" id="IPR011047">
    <property type="entry name" value="Quinoprotein_ADH-like_sf"/>
</dbReference>
<keyword evidence="6" id="KW-0547">Nucleotide-binding</keyword>
<dbReference type="InterPro" id="IPR013783">
    <property type="entry name" value="Ig-like_fold"/>
</dbReference>
<evidence type="ECO:0000256" key="3">
    <source>
        <dbReference type="ARBA" id="ARBA00022553"/>
    </source>
</evidence>
<keyword evidence="6" id="KW-0067">ATP-binding</keyword>
<organism evidence="6 7">
    <name type="scientific">Rheinheimera muenzenbergensis</name>
    <dbReference type="NCBI Taxonomy" id="1193628"/>
    <lineage>
        <taxon>Bacteria</taxon>
        <taxon>Pseudomonadati</taxon>
        <taxon>Pseudomonadota</taxon>
        <taxon>Gammaproteobacteria</taxon>
        <taxon>Chromatiales</taxon>
        <taxon>Chromatiaceae</taxon>
        <taxon>Rheinheimera</taxon>
    </lineage>
</organism>
<dbReference type="RefSeq" id="WP_335737180.1">
    <property type="nucleotide sequence ID" value="NZ_JALAAR010000015.1"/>
</dbReference>
<dbReference type="SUPFAM" id="SSF50998">
    <property type="entry name" value="Quinoprotein alcohol dehydrogenase-like"/>
    <property type="match status" value="1"/>
</dbReference>
<accession>A0ABU8C9Y1</accession>
<evidence type="ECO:0000256" key="1">
    <source>
        <dbReference type="ARBA" id="ARBA00000085"/>
    </source>
</evidence>
<protein>
    <recommendedName>
        <fullName evidence="2">histidine kinase</fullName>
        <ecNumber evidence="2">2.7.13.3</ecNumber>
    </recommendedName>
</protein>
<dbReference type="InterPro" id="IPR011110">
    <property type="entry name" value="Reg_prop"/>
</dbReference>
<dbReference type="InterPro" id="IPR015943">
    <property type="entry name" value="WD40/YVTN_repeat-like_dom_sf"/>
</dbReference>
<dbReference type="Pfam" id="PF02518">
    <property type="entry name" value="HATPase_c"/>
    <property type="match status" value="1"/>
</dbReference>
<evidence type="ECO:0000256" key="4">
    <source>
        <dbReference type="SAM" id="Coils"/>
    </source>
</evidence>
<feature type="domain" description="Histidine kinase" evidence="5">
    <location>
        <begin position="891"/>
        <end position="1122"/>
    </location>
</feature>
<feature type="coiled-coil region" evidence="4">
    <location>
        <begin position="845"/>
        <end position="882"/>
    </location>
</feature>
<keyword evidence="4" id="KW-0175">Coiled coil</keyword>
<dbReference type="Gene3D" id="1.10.287.130">
    <property type="match status" value="1"/>
</dbReference>
<dbReference type="EC" id="2.7.13.3" evidence="2"/>
<name>A0ABU8C9Y1_9GAMM</name>
<keyword evidence="3" id="KW-0597">Phosphoprotein</keyword>
<dbReference type="SUPFAM" id="SSF63829">
    <property type="entry name" value="Calcium-dependent phosphotriesterase"/>
    <property type="match status" value="1"/>
</dbReference>
<dbReference type="InterPro" id="IPR005467">
    <property type="entry name" value="His_kinase_dom"/>
</dbReference>
<dbReference type="Gene3D" id="2.60.40.10">
    <property type="entry name" value="Immunoglobulins"/>
    <property type="match status" value="1"/>
</dbReference>
<reference evidence="6 7" key="1">
    <citation type="journal article" date="2023" name="Ecotoxicol. Environ. Saf.">
        <title>Mercury remediation potential of mercury-resistant strain Rheinheimera metallidurans sp. nov. isolated from a municipal waste dumping site.</title>
        <authorList>
            <person name="Yadav V."/>
            <person name="Manjhi A."/>
            <person name="Vadakedath N."/>
        </authorList>
    </citation>
    <scope>NUCLEOTIDE SEQUENCE [LARGE SCALE GENOMIC DNA]</scope>
    <source>
        <strain evidence="6 7">E-49</strain>
    </source>
</reference>
<dbReference type="InterPro" id="IPR011123">
    <property type="entry name" value="Y_Y_Y"/>
</dbReference>
<dbReference type="InterPro" id="IPR036890">
    <property type="entry name" value="HATPase_C_sf"/>
</dbReference>
<dbReference type="EMBL" id="JALAAR010000015">
    <property type="protein sequence ID" value="MEH8018780.1"/>
    <property type="molecule type" value="Genomic_DNA"/>
</dbReference>
<dbReference type="PANTHER" id="PTHR43547">
    <property type="entry name" value="TWO-COMPONENT HISTIDINE KINASE"/>
    <property type="match status" value="1"/>
</dbReference>
<dbReference type="InterPro" id="IPR004358">
    <property type="entry name" value="Sig_transdc_His_kin-like_C"/>
</dbReference>
<evidence type="ECO:0000313" key="7">
    <source>
        <dbReference type="Proteomes" id="UP001375382"/>
    </source>
</evidence>
<dbReference type="PANTHER" id="PTHR43547:SF2">
    <property type="entry name" value="HYBRID SIGNAL TRANSDUCTION HISTIDINE KINASE C"/>
    <property type="match status" value="1"/>
</dbReference>
<dbReference type="Gene3D" id="3.30.565.10">
    <property type="entry name" value="Histidine kinase-like ATPase, C-terminal domain"/>
    <property type="match status" value="1"/>
</dbReference>
<evidence type="ECO:0000256" key="2">
    <source>
        <dbReference type="ARBA" id="ARBA00012438"/>
    </source>
</evidence>
<evidence type="ECO:0000313" key="6">
    <source>
        <dbReference type="EMBL" id="MEH8018780.1"/>
    </source>
</evidence>
<dbReference type="SUPFAM" id="SSF55874">
    <property type="entry name" value="ATPase domain of HSP90 chaperone/DNA topoisomerase II/histidine kinase"/>
    <property type="match status" value="1"/>
</dbReference>
<evidence type="ECO:0000259" key="5">
    <source>
        <dbReference type="PROSITE" id="PS50109"/>
    </source>
</evidence>
<dbReference type="CDD" id="cd00082">
    <property type="entry name" value="HisKA"/>
    <property type="match status" value="1"/>
</dbReference>
<dbReference type="SMART" id="SM00387">
    <property type="entry name" value="HATPase_c"/>
    <property type="match status" value="1"/>
</dbReference>
<keyword evidence="7" id="KW-1185">Reference proteome</keyword>
<dbReference type="Pfam" id="PF07494">
    <property type="entry name" value="Reg_prop"/>
    <property type="match status" value="4"/>
</dbReference>
<dbReference type="Gene3D" id="2.130.10.10">
    <property type="entry name" value="YVTN repeat-like/Quinoprotein amine dehydrogenase"/>
    <property type="match status" value="2"/>
</dbReference>
<dbReference type="Pfam" id="PF07495">
    <property type="entry name" value="Y_Y_Y"/>
    <property type="match status" value="1"/>
</dbReference>
<dbReference type="InterPro" id="IPR003594">
    <property type="entry name" value="HATPase_dom"/>
</dbReference>
<dbReference type="PRINTS" id="PR00344">
    <property type="entry name" value="BCTRLSENSOR"/>
</dbReference>
<gene>
    <name evidence="6" type="ORF">MN202_16175</name>
</gene>
<sequence length="1125" mass="124559">MYLVLNEHSAKRRLRLALFFIALLITLPEPGYAALASVSRFARLDIQQGLSQATVTALAQDSAGNIWIGTQNGLNRYDGFAVTVFRPDPELNHSLSDNFVTALQVDQHGVIWVGTLNGLNRFDPRLGYFESIQAQTPDNTETVVLSLHLDAQQQLWVGTNIGLALWHAPTQALQWPLPDNAGNIELQNNNISAISTDADGQLWLGTPRGLVRFNPDSGKLSKVADFPFPTASVMALHHDTAGRLWVGLEHEGLVLLDPVSGGWTKITLTSYSSGVNSSEIRSIKMTRDGQLWVGSQYGLSSLRLIEGLWQQHASYYHQRHNPASLGNGKVVSLLEDRDGSIWVGTWNGGVSRLNQANNLFSSITPDLPLMAAVRNPATISLISDDERLWAGTADGLFQLNIRDNRLDAVAAESHRLTFYCAIAHNNQLWFGHAQGISTLDIQSGDYRDQPLPAAVSTGPVRRLWASDTQLWLAIEQFGIVILDHTAQQLIAQYPFNRAITFIRPLGQRYVLVGSYSGLSWFDRQSGELIFEHQLKANAASTATSLPSAPMAYLSDANGQHWLATNGTGLLQLLPQGYDITPASVSFKQYAEPQGLANGQLKAAELDLQGNIWLSSAFGISVFEPATTRFRNFGFRHGTLRRDYINASSTRFADGSIAFGGMDGFTLFQPQQVLAYTPQPIAAPTLVSLTVNGAAARLNNDSREASLARIVHQLKKLTIPATGSRSFSASYSSREFIETELVQFQYRLDPVSTDWITQDASNRNARFERLPPGQYKLRLRAGLPQLGWSEETVLEVEVLPLWWETWWARLLLFSILPSILLGLHLTRLKRLKKQQEELAWLVEARTEQLSDRTRALQESKNKAEQTLQQLESTMKELVRTEKMAALGQLVAGVAHEVNTPLGVALTANSVVTEESLLLQQKLASGNIRRQELTDYLYKLTQAGRLLDHNLQRAAQLVANFKQVSVDRTADNQRQFKLALYLDELLESLSLMWRSRQIIFIVNCPDDIEMDSYPGTIGQIITNLTQNAIVHGFKDRSSGQISLSCLNKANTIEIIFADNGSGISSENLERIFDPFFTTNRHQGGTGLGLHIVFNLITQKLGGTITVASTPGAGTCFTLLLPRRVTPR</sequence>
<comment type="catalytic activity">
    <reaction evidence="1">
        <text>ATP + protein L-histidine = ADP + protein N-phospho-L-histidine.</text>
        <dbReference type="EC" id="2.7.13.3"/>
    </reaction>
</comment>
<comment type="caution">
    <text evidence="6">The sequence shown here is derived from an EMBL/GenBank/DDBJ whole genome shotgun (WGS) entry which is preliminary data.</text>
</comment>
<dbReference type="Proteomes" id="UP001375382">
    <property type="component" value="Unassembled WGS sequence"/>
</dbReference>
<proteinExistence type="predicted"/>